<feature type="transmembrane region" description="Helical" evidence="6">
    <location>
        <begin position="173"/>
        <end position="195"/>
    </location>
</feature>
<keyword evidence="5 6" id="KW-0472">Membrane</keyword>
<dbReference type="InterPro" id="IPR004513">
    <property type="entry name" value="FtsX"/>
</dbReference>
<dbReference type="PATRIC" id="fig|1238182.3.peg.2773"/>
<evidence type="ECO:0000313" key="8">
    <source>
        <dbReference type="EMBL" id="EKV29251.1"/>
    </source>
</evidence>
<evidence type="ECO:0000313" key="9">
    <source>
        <dbReference type="Proteomes" id="UP000009881"/>
    </source>
</evidence>
<feature type="transmembrane region" description="Helical" evidence="6">
    <location>
        <begin position="272"/>
        <end position="294"/>
    </location>
</feature>
<dbReference type="PANTHER" id="PTHR47755">
    <property type="entry name" value="CELL DIVISION PROTEIN FTSX"/>
    <property type="match status" value="1"/>
</dbReference>
<comment type="subcellular location">
    <subcellularLocation>
        <location evidence="1">Cell membrane</location>
        <topology evidence="1">Multi-pass membrane protein</topology>
    </subcellularLocation>
</comment>
<organism evidence="8 9">
    <name type="scientific">Caenispirillum salinarum AK4</name>
    <dbReference type="NCBI Taxonomy" id="1238182"/>
    <lineage>
        <taxon>Bacteria</taxon>
        <taxon>Pseudomonadati</taxon>
        <taxon>Pseudomonadota</taxon>
        <taxon>Alphaproteobacteria</taxon>
        <taxon>Rhodospirillales</taxon>
        <taxon>Novispirillaceae</taxon>
        <taxon>Caenispirillum</taxon>
    </lineage>
</organism>
<dbReference type="OrthoDB" id="9814843at2"/>
<evidence type="ECO:0000256" key="4">
    <source>
        <dbReference type="ARBA" id="ARBA00022989"/>
    </source>
</evidence>
<dbReference type="InterPro" id="IPR003838">
    <property type="entry name" value="ABC3_permease_C"/>
</dbReference>
<dbReference type="GO" id="GO:0032153">
    <property type="term" value="C:cell division site"/>
    <property type="evidence" value="ECO:0007669"/>
    <property type="project" value="TreeGrafter"/>
</dbReference>
<comment type="caution">
    <text evidence="8">The sequence shown here is derived from an EMBL/GenBank/DDBJ whole genome shotgun (WGS) entry which is preliminary data.</text>
</comment>
<keyword evidence="8" id="KW-0131">Cell cycle</keyword>
<dbReference type="AlphaFoldDB" id="K9HL07"/>
<dbReference type="PANTHER" id="PTHR47755:SF1">
    <property type="entry name" value="CELL DIVISION PROTEIN FTSX"/>
    <property type="match status" value="1"/>
</dbReference>
<feature type="transmembrane region" description="Helical" evidence="6">
    <location>
        <begin position="228"/>
        <end position="252"/>
    </location>
</feature>
<feature type="transmembrane region" description="Helical" evidence="6">
    <location>
        <begin position="21"/>
        <end position="43"/>
    </location>
</feature>
<keyword evidence="3 6" id="KW-0812">Transmembrane</keyword>
<gene>
    <name evidence="8" type="ORF">C882_0558</name>
</gene>
<evidence type="ECO:0000256" key="2">
    <source>
        <dbReference type="ARBA" id="ARBA00022475"/>
    </source>
</evidence>
<feature type="domain" description="ABC3 transporter permease C-terminal" evidence="7">
    <location>
        <begin position="179"/>
        <end position="296"/>
    </location>
</feature>
<keyword evidence="4 6" id="KW-1133">Transmembrane helix</keyword>
<dbReference type="GO" id="GO:0005886">
    <property type="term" value="C:plasma membrane"/>
    <property type="evidence" value="ECO:0007669"/>
    <property type="project" value="UniProtKB-SubCell"/>
</dbReference>
<evidence type="ECO:0000256" key="6">
    <source>
        <dbReference type="SAM" id="Phobius"/>
    </source>
</evidence>
<protein>
    <submittedName>
        <fullName evidence="8">Cell division protein FtsX</fullName>
    </submittedName>
</protein>
<evidence type="ECO:0000256" key="3">
    <source>
        <dbReference type="ARBA" id="ARBA00022692"/>
    </source>
</evidence>
<keyword evidence="2" id="KW-1003">Cell membrane</keyword>
<reference evidence="8 9" key="1">
    <citation type="journal article" date="2013" name="Genome Announc.">
        <title>Draft Genome Sequence of an Alphaproteobacterium, Caenispirillum salinarum AK4(T), Isolated from a Solar Saltern.</title>
        <authorList>
            <person name="Khatri I."/>
            <person name="Singh A."/>
            <person name="Korpole S."/>
            <person name="Pinnaka A.K."/>
            <person name="Subramanian S."/>
        </authorList>
    </citation>
    <scope>NUCLEOTIDE SEQUENCE [LARGE SCALE GENOMIC DNA]</scope>
    <source>
        <strain evidence="8 9">AK4</strain>
    </source>
</reference>
<keyword evidence="8" id="KW-0132">Cell division</keyword>
<dbReference type="STRING" id="1238182.C882_0558"/>
<dbReference type="eggNOG" id="COG2177">
    <property type="taxonomic scope" value="Bacteria"/>
</dbReference>
<keyword evidence="9" id="KW-1185">Reference proteome</keyword>
<proteinExistence type="predicted"/>
<evidence type="ECO:0000256" key="5">
    <source>
        <dbReference type="ARBA" id="ARBA00023136"/>
    </source>
</evidence>
<evidence type="ECO:0000256" key="1">
    <source>
        <dbReference type="ARBA" id="ARBA00004651"/>
    </source>
</evidence>
<accession>K9HL07</accession>
<dbReference type="Proteomes" id="UP000009881">
    <property type="component" value="Unassembled WGS sequence"/>
</dbReference>
<dbReference type="RefSeq" id="WP_009541216.1">
    <property type="nucleotide sequence ID" value="NZ_ANHY01000013.1"/>
</dbReference>
<dbReference type="GO" id="GO:0051301">
    <property type="term" value="P:cell division"/>
    <property type="evidence" value="ECO:0007669"/>
    <property type="project" value="UniProtKB-KW"/>
</dbReference>
<sequence>MIPFFAPRANLPISADSTGRYLPWLVAMMVFLAVLALAGALAVGGVLDEWRRDVAGTVTVQIVPATGVDPASARAETDRRVAQALAVLRDRPFVASAEPLEEPRLVALLEPWLGASDLVRDLPLPRLIDVRIAADARPDLKALGETLREAVPGVSLDDHQVWLAGIIDLAEGLSLLGVLVVGLVAAATAATVVHATRLGLEVHREQIEVLHLIGAHDRYIAQQFAARMVGWTLEGGLIGLLVAMPTLMLVSWLAADMEQGLLPPFSLSFWDWMALALVPAGAALLALVTARMTVRRALRRMV</sequence>
<evidence type="ECO:0000259" key="7">
    <source>
        <dbReference type="Pfam" id="PF02687"/>
    </source>
</evidence>
<dbReference type="EMBL" id="ANHY01000013">
    <property type="protein sequence ID" value="EKV29251.1"/>
    <property type="molecule type" value="Genomic_DNA"/>
</dbReference>
<name>K9HL07_9PROT</name>
<dbReference type="Pfam" id="PF02687">
    <property type="entry name" value="FtsX"/>
    <property type="match status" value="1"/>
</dbReference>